<keyword evidence="7" id="KW-0119">Carbohydrate metabolism</keyword>
<keyword evidence="12" id="KW-0472">Membrane</keyword>
<evidence type="ECO:0000256" key="9">
    <source>
        <dbReference type="ARBA" id="ARBA00023326"/>
    </source>
</evidence>
<feature type="active site" description="Nucleophile" evidence="10">
    <location>
        <position position="442"/>
    </location>
</feature>
<protein>
    <recommendedName>
        <fullName evidence="3">endo-1,4-beta-xylanase</fullName>
        <ecNumber evidence="3">3.2.1.8</ecNumber>
    </recommendedName>
</protein>
<keyword evidence="12" id="KW-1133">Transmembrane helix</keyword>
<evidence type="ECO:0000256" key="1">
    <source>
        <dbReference type="ARBA" id="ARBA00000681"/>
    </source>
</evidence>
<dbReference type="PROSITE" id="PS00591">
    <property type="entry name" value="GH10_1"/>
    <property type="match status" value="1"/>
</dbReference>
<dbReference type="InterPro" id="IPR001000">
    <property type="entry name" value="GH10_dom"/>
</dbReference>
<keyword evidence="4" id="KW-0858">Xylan degradation</keyword>
<feature type="compositionally biased region" description="Low complexity" evidence="11">
    <location>
        <begin position="88"/>
        <end position="104"/>
    </location>
</feature>
<feature type="transmembrane region" description="Helical" evidence="12">
    <location>
        <begin position="38"/>
        <end position="60"/>
    </location>
</feature>
<dbReference type="EMBL" id="JAGTXO010000023">
    <property type="protein sequence ID" value="KAG8461925.1"/>
    <property type="molecule type" value="Genomic_DNA"/>
</dbReference>
<dbReference type="InterPro" id="IPR031158">
    <property type="entry name" value="GH10_AS"/>
</dbReference>
<proteinExistence type="inferred from homology"/>
<feature type="region of interest" description="Disordered" evidence="11">
    <location>
        <begin position="68"/>
        <end position="104"/>
    </location>
</feature>
<gene>
    <name evidence="14" type="ORF">KFE25_013944</name>
</gene>
<dbReference type="GO" id="GO:0045493">
    <property type="term" value="P:xylan catabolic process"/>
    <property type="evidence" value="ECO:0007669"/>
    <property type="project" value="UniProtKB-KW"/>
</dbReference>
<evidence type="ECO:0000256" key="8">
    <source>
        <dbReference type="ARBA" id="ARBA00023295"/>
    </source>
</evidence>
<dbReference type="SMART" id="SM00633">
    <property type="entry name" value="Glyco_10"/>
    <property type="match status" value="1"/>
</dbReference>
<keyword evidence="6" id="KW-0378">Hydrolase</keyword>
<comment type="caution">
    <text evidence="14">The sequence shown here is derived from an EMBL/GenBank/DDBJ whole genome shotgun (WGS) entry which is preliminary data.</text>
</comment>
<evidence type="ECO:0000256" key="3">
    <source>
        <dbReference type="ARBA" id="ARBA00012590"/>
    </source>
</evidence>
<evidence type="ECO:0000256" key="6">
    <source>
        <dbReference type="ARBA" id="ARBA00022801"/>
    </source>
</evidence>
<evidence type="ECO:0000256" key="5">
    <source>
        <dbReference type="ARBA" id="ARBA00022729"/>
    </source>
</evidence>
<dbReference type="InterPro" id="IPR017853">
    <property type="entry name" value="GH"/>
</dbReference>
<sequence>MTRVRSNDAEPEDEAGLTKVELGGVGNAPTSRPSKRKAFAAIGAVVVVLAIAAVLLYVFVRRDSAPPPPVVASAPAPANASDADDASDSSSTEPSEDASPPFSGSFSSGWSPLLGEANLGFIPGISDLTIPSLPALPSLGSVPGVPSLAALPNVPIPTVFSPLKAAARGTGRLIGAIHNEGRVFDLDDDAETARYERHLIEQYDVITPENGCKTAAIFAAGLDAPTFGPCDRVVDWTEAHGLKMRMHVTAWGDWNPEWVNALPADQKRGALLAMMRAILERYKLRAHITMWDVVNEAVCDSVLFTPAKQNCDPSLGRAQDLGLLKGGKHSTWYPDVPDYIDVAFRLARDILGPNRTLVYNDYGFESTSDLVDSDKNERVYAYVQAALARGVPIDAVGFQFHIANIHNGEGVSGALLFGSYMDGVRVQFNRFGALGVEVHVTEIDVGCNVPTLPCPASWLNYNPGARQEEQAGAFARILAHCLATPACTVYQMWGSTDKYSWRDGNWGAGALPSSWYNQYAHIFDTSYQPKLAAYALLGVLKAKQLANSVD</sequence>
<evidence type="ECO:0000259" key="13">
    <source>
        <dbReference type="PROSITE" id="PS51760"/>
    </source>
</evidence>
<dbReference type="SUPFAM" id="SSF51445">
    <property type="entry name" value="(Trans)glycosidases"/>
    <property type="match status" value="1"/>
</dbReference>
<keyword evidence="15" id="KW-1185">Reference proteome</keyword>
<dbReference type="InterPro" id="IPR044846">
    <property type="entry name" value="GH10"/>
</dbReference>
<name>A0A8J5XFF6_DIALT</name>
<comment type="similarity">
    <text evidence="2">Belongs to the glycosyl hydrolase 10 (cellulase F) family.</text>
</comment>
<dbReference type="PANTHER" id="PTHR31490:SF88">
    <property type="entry name" value="BETA-XYLANASE"/>
    <property type="match status" value="1"/>
</dbReference>
<evidence type="ECO:0000256" key="11">
    <source>
        <dbReference type="SAM" id="MobiDB-lite"/>
    </source>
</evidence>
<keyword evidence="5" id="KW-0732">Signal</keyword>
<dbReference type="GO" id="GO:0031176">
    <property type="term" value="F:endo-1,4-beta-xylanase activity"/>
    <property type="evidence" value="ECO:0007669"/>
    <property type="project" value="UniProtKB-EC"/>
</dbReference>
<keyword evidence="9" id="KW-0624">Polysaccharide degradation</keyword>
<dbReference type="EC" id="3.2.1.8" evidence="3"/>
<feature type="region of interest" description="Disordered" evidence="11">
    <location>
        <begin position="1"/>
        <end position="34"/>
    </location>
</feature>
<dbReference type="AlphaFoldDB" id="A0A8J5XFF6"/>
<accession>A0A8J5XFF6</accession>
<keyword evidence="12" id="KW-0812">Transmembrane</keyword>
<dbReference type="PROSITE" id="PS51760">
    <property type="entry name" value="GH10_2"/>
    <property type="match status" value="1"/>
</dbReference>
<dbReference type="PRINTS" id="PR00134">
    <property type="entry name" value="GLHYDRLASE10"/>
</dbReference>
<comment type="catalytic activity">
    <reaction evidence="1">
        <text>Endohydrolysis of (1-&gt;4)-beta-D-xylosidic linkages in xylans.</text>
        <dbReference type="EC" id="3.2.1.8"/>
    </reaction>
</comment>
<evidence type="ECO:0000256" key="2">
    <source>
        <dbReference type="ARBA" id="ARBA00007495"/>
    </source>
</evidence>
<evidence type="ECO:0000256" key="12">
    <source>
        <dbReference type="SAM" id="Phobius"/>
    </source>
</evidence>
<reference evidence="14" key="1">
    <citation type="submission" date="2021-05" db="EMBL/GenBank/DDBJ databases">
        <title>The genome of the haptophyte Pavlova lutheri (Diacronema luteri, Pavlovales) - a model for lipid biosynthesis in eukaryotic algae.</title>
        <authorList>
            <person name="Hulatt C.J."/>
            <person name="Posewitz M.C."/>
        </authorList>
    </citation>
    <scope>NUCLEOTIDE SEQUENCE</scope>
    <source>
        <strain evidence="14">NIVA-4/92</strain>
    </source>
</reference>
<feature type="domain" description="GH10" evidence="13">
    <location>
        <begin position="180"/>
        <end position="539"/>
    </location>
</feature>
<dbReference type="Proteomes" id="UP000751190">
    <property type="component" value="Unassembled WGS sequence"/>
</dbReference>
<dbReference type="Gene3D" id="3.20.20.80">
    <property type="entry name" value="Glycosidases"/>
    <property type="match status" value="1"/>
</dbReference>
<evidence type="ECO:0000313" key="15">
    <source>
        <dbReference type="Proteomes" id="UP000751190"/>
    </source>
</evidence>
<feature type="compositionally biased region" description="Low complexity" evidence="11">
    <location>
        <begin position="71"/>
        <end position="81"/>
    </location>
</feature>
<evidence type="ECO:0000313" key="14">
    <source>
        <dbReference type="EMBL" id="KAG8461925.1"/>
    </source>
</evidence>
<evidence type="ECO:0000256" key="7">
    <source>
        <dbReference type="ARBA" id="ARBA00023277"/>
    </source>
</evidence>
<evidence type="ECO:0000256" key="10">
    <source>
        <dbReference type="PROSITE-ProRule" id="PRU10061"/>
    </source>
</evidence>
<evidence type="ECO:0000256" key="4">
    <source>
        <dbReference type="ARBA" id="ARBA00022651"/>
    </source>
</evidence>
<organism evidence="14 15">
    <name type="scientific">Diacronema lutheri</name>
    <name type="common">Unicellular marine alga</name>
    <name type="synonym">Monochrysis lutheri</name>
    <dbReference type="NCBI Taxonomy" id="2081491"/>
    <lineage>
        <taxon>Eukaryota</taxon>
        <taxon>Haptista</taxon>
        <taxon>Haptophyta</taxon>
        <taxon>Pavlovophyceae</taxon>
        <taxon>Pavlovales</taxon>
        <taxon>Pavlovaceae</taxon>
        <taxon>Diacronema</taxon>
    </lineage>
</organism>
<dbReference type="OrthoDB" id="3055998at2759"/>
<keyword evidence="8" id="KW-0326">Glycosidase</keyword>
<dbReference type="PANTHER" id="PTHR31490">
    <property type="entry name" value="GLYCOSYL HYDROLASE"/>
    <property type="match status" value="1"/>
</dbReference>
<dbReference type="Pfam" id="PF00331">
    <property type="entry name" value="Glyco_hydro_10"/>
    <property type="match status" value="1"/>
</dbReference>